<dbReference type="PANTHER" id="PTHR47751:SF2">
    <property type="entry name" value="DLTD N-TERMINAL DOMAIN PROTEIN (AFU_ORTHOLOGUE AFUA_8G00380)-RELATED"/>
    <property type="match status" value="1"/>
</dbReference>
<accession>A0A2T0LEQ4</accession>
<dbReference type="Gene3D" id="3.40.50.1820">
    <property type="entry name" value="alpha/beta hydrolase"/>
    <property type="match status" value="1"/>
</dbReference>
<dbReference type="InterPro" id="IPR022742">
    <property type="entry name" value="Hydrolase_4"/>
</dbReference>
<keyword evidence="3" id="KW-1185">Reference proteome</keyword>
<gene>
    <name evidence="2" type="ORF">CLV97_11283</name>
</gene>
<dbReference type="AlphaFoldDB" id="A0A2T0LEQ4"/>
<dbReference type="Proteomes" id="UP000237797">
    <property type="component" value="Unassembled WGS sequence"/>
</dbReference>
<reference evidence="2 3" key="1">
    <citation type="submission" date="2018-03" db="EMBL/GenBank/DDBJ databases">
        <title>Genomic Encyclopedia of Archaeal and Bacterial Type Strains, Phase II (KMG-II): from individual species to whole genera.</title>
        <authorList>
            <person name="Goeker M."/>
        </authorList>
    </citation>
    <scope>NUCLEOTIDE SEQUENCE [LARGE SCALE GENOMIC DNA]</scope>
    <source>
        <strain evidence="2 3">DSM 44946</strain>
    </source>
</reference>
<dbReference type="Gene3D" id="1.10.10.800">
    <property type="match status" value="1"/>
</dbReference>
<dbReference type="InterPro" id="IPR051411">
    <property type="entry name" value="Polyketide_trans_af380"/>
</dbReference>
<evidence type="ECO:0000259" key="1">
    <source>
        <dbReference type="Pfam" id="PF12146"/>
    </source>
</evidence>
<dbReference type="PANTHER" id="PTHR47751">
    <property type="entry name" value="SUPERFAMILY HYDROLASE, PUTATIVE (AFU_ORTHOLOGUE AFUA_2G16580)-RELATED"/>
    <property type="match status" value="1"/>
</dbReference>
<organism evidence="2 3">
    <name type="scientific">Planifilum fimeticola</name>
    <dbReference type="NCBI Taxonomy" id="201975"/>
    <lineage>
        <taxon>Bacteria</taxon>
        <taxon>Bacillati</taxon>
        <taxon>Bacillota</taxon>
        <taxon>Bacilli</taxon>
        <taxon>Bacillales</taxon>
        <taxon>Thermoactinomycetaceae</taxon>
        <taxon>Planifilum</taxon>
    </lineage>
</organism>
<dbReference type="InterPro" id="IPR029058">
    <property type="entry name" value="AB_hydrolase_fold"/>
</dbReference>
<name>A0A2T0LEQ4_9BACL</name>
<dbReference type="RefSeq" id="WP_106345207.1">
    <property type="nucleotide sequence ID" value="NZ_PVNE01000012.1"/>
</dbReference>
<protein>
    <recommendedName>
        <fullName evidence="1">Serine aminopeptidase S33 domain-containing protein</fullName>
    </recommendedName>
</protein>
<dbReference type="EMBL" id="PVNE01000012">
    <property type="protein sequence ID" value="PRX40605.1"/>
    <property type="molecule type" value="Genomic_DNA"/>
</dbReference>
<evidence type="ECO:0000313" key="3">
    <source>
        <dbReference type="Proteomes" id="UP000237797"/>
    </source>
</evidence>
<dbReference type="SUPFAM" id="SSF53474">
    <property type="entry name" value="alpha/beta-Hydrolases"/>
    <property type="match status" value="1"/>
</dbReference>
<dbReference type="Pfam" id="PF12146">
    <property type="entry name" value="Hydrolase_4"/>
    <property type="match status" value="1"/>
</dbReference>
<feature type="domain" description="Serine aminopeptidase S33" evidence="1">
    <location>
        <begin position="29"/>
        <end position="266"/>
    </location>
</feature>
<sequence>MIERGIHFYSDGYRLEGTLYFPDDLREGEKRPAVLPLSGYQGFNQFYPRLFAEYLTKSGFVCLGFDYRGFARSEGPPDRVVLDEQVEDAKNAVTFLRLQKEVDPERIGILGWGMGASHAIRVAARDTRIQAVAALNGFYNGKRWLKSIHSYVEWNRLIQEVERDRASRVNRGRSAQVDPFIHYPLDPDTEDVVRKELKPLPFFGKRITLQFTESILEMDAEKEVKNISPRPLFIAHGKRNMLHPPEEAQSLHEAAKEPKELYWIDGKHNDFMHRNDPVFEDLMERLTGFFGRNLQGFGQAERPPLLNSGA</sequence>
<dbReference type="OrthoDB" id="9805123at2"/>
<proteinExistence type="predicted"/>
<evidence type="ECO:0000313" key="2">
    <source>
        <dbReference type="EMBL" id="PRX40605.1"/>
    </source>
</evidence>
<comment type="caution">
    <text evidence="2">The sequence shown here is derived from an EMBL/GenBank/DDBJ whole genome shotgun (WGS) entry which is preliminary data.</text>
</comment>